<organism evidence="1 2">
    <name type="scientific">Thermothielavioides terrestris</name>
    <dbReference type="NCBI Taxonomy" id="2587410"/>
    <lineage>
        <taxon>Eukaryota</taxon>
        <taxon>Fungi</taxon>
        <taxon>Dikarya</taxon>
        <taxon>Ascomycota</taxon>
        <taxon>Pezizomycotina</taxon>
        <taxon>Sordariomycetes</taxon>
        <taxon>Sordariomycetidae</taxon>
        <taxon>Sordariales</taxon>
        <taxon>Chaetomiaceae</taxon>
        <taxon>Thermothielavioides</taxon>
    </lineage>
</organism>
<dbReference type="Proteomes" id="UP000289323">
    <property type="component" value="Unassembled WGS sequence"/>
</dbReference>
<proteinExistence type="predicted"/>
<protein>
    <submittedName>
        <fullName evidence="1">586d3058-78b9-433b-b0f1-b8c67c5ce706</fullName>
    </submittedName>
</protein>
<dbReference type="EMBL" id="OUUZ01000001">
    <property type="protein sequence ID" value="SPQ19823.1"/>
    <property type="molecule type" value="Genomic_DNA"/>
</dbReference>
<evidence type="ECO:0000313" key="1">
    <source>
        <dbReference type="EMBL" id="SPQ19823.1"/>
    </source>
</evidence>
<accession>A0A3S4EYZ7</accession>
<name>A0A3S4EYZ7_9PEZI</name>
<dbReference type="AlphaFoldDB" id="A0A3S4EYZ7"/>
<evidence type="ECO:0000313" key="2">
    <source>
        <dbReference type="Proteomes" id="UP000289323"/>
    </source>
</evidence>
<sequence>MLEEVFSIYESWVGDVGRQFFITRLGYNGAGPTTVETGDLVVIPFDGKVPLLLRAGWSRVPFSGRRMLR</sequence>
<gene>
    <name evidence="1" type="ORF">TT172_LOCUS2242</name>
</gene>
<reference evidence="1 2" key="1">
    <citation type="submission" date="2018-04" db="EMBL/GenBank/DDBJ databases">
        <authorList>
            <person name="Huttner S."/>
            <person name="Dainat J."/>
        </authorList>
    </citation>
    <scope>NUCLEOTIDE SEQUENCE [LARGE SCALE GENOMIC DNA]</scope>
</reference>